<comment type="caution">
    <text evidence="7">The sequence shown here is derived from an EMBL/GenBank/DDBJ whole genome shotgun (WGS) entry which is preliminary data.</text>
</comment>
<evidence type="ECO:0000256" key="2">
    <source>
        <dbReference type="ARBA" id="ARBA00022448"/>
    </source>
</evidence>
<dbReference type="Pfam" id="PF25973">
    <property type="entry name" value="BSH_CzcB"/>
    <property type="match status" value="1"/>
</dbReference>
<dbReference type="Pfam" id="PF25975">
    <property type="entry name" value="CzcB_C"/>
    <property type="match status" value="1"/>
</dbReference>
<comment type="similarity">
    <text evidence="1">Belongs to the membrane fusion protein (MFP) (TC 8.A.1) family.</text>
</comment>
<dbReference type="EMBL" id="JBHRSS010000008">
    <property type="protein sequence ID" value="MFC3105297.1"/>
    <property type="molecule type" value="Genomic_DNA"/>
</dbReference>
<dbReference type="NCBIfam" id="TIGR01730">
    <property type="entry name" value="RND_mfp"/>
    <property type="match status" value="1"/>
</dbReference>
<feature type="domain" description="CzcB-like C-terminal circularly permuted SH3-like" evidence="6">
    <location>
        <begin position="342"/>
        <end position="401"/>
    </location>
</feature>
<feature type="compositionally biased region" description="Basic and acidic residues" evidence="3">
    <location>
        <begin position="23"/>
        <end position="42"/>
    </location>
</feature>
<dbReference type="Proteomes" id="UP001595462">
    <property type="component" value="Unassembled WGS sequence"/>
</dbReference>
<dbReference type="Gene3D" id="2.40.420.20">
    <property type="match status" value="1"/>
</dbReference>
<gene>
    <name evidence="7" type="ORF">ACFOSU_15555</name>
</gene>
<dbReference type="InterPro" id="IPR058792">
    <property type="entry name" value="Beta-barrel_RND_2"/>
</dbReference>
<protein>
    <submittedName>
        <fullName evidence="7">Efflux RND transporter periplasmic adaptor subunit</fullName>
    </submittedName>
</protein>
<dbReference type="SUPFAM" id="SSF111369">
    <property type="entry name" value="HlyD-like secretion proteins"/>
    <property type="match status" value="1"/>
</dbReference>
<keyword evidence="2" id="KW-0813">Transport</keyword>
<name>A0ABV7EUS2_9GAMM</name>
<dbReference type="Pfam" id="PF25954">
    <property type="entry name" value="Beta-barrel_RND_2"/>
    <property type="match status" value="1"/>
</dbReference>
<dbReference type="PANTHER" id="PTHR30097">
    <property type="entry name" value="CATION EFFLUX SYSTEM PROTEIN CUSB"/>
    <property type="match status" value="1"/>
</dbReference>
<organism evidence="7 8">
    <name type="scientific">Salinisphaera aquimarina</name>
    <dbReference type="NCBI Taxonomy" id="2094031"/>
    <lineage>
        <taxon>Bacteria</taxon>
        <taxon>Pseudomonadati</taxon>
        <taxon>Pseudomonadota</taxon>
        <taxon>Gammaproteobacteria</taxon>
        <taxon>Salinisphaerales</taxon>
        <taxon>Salinisphaeraceae</taxon>
        <taxon>Salinisphaera</taxon>
    </lineage>
</organism>
<proteinExistence type="inferred from homology"/>
<dbReference type="Gene3D" id="1.10.287.470">
    <property type="entry name" value="Helix hairpin bin"/>
    <property type="match status" value="1"/>
</dbReference>
<evidence type="ECO:0000313" key="8">
    <source>
        <dbReference type="Proteomes" id="UP001595462"/>
    </source>
</evidence>
<dbReference type="InterPro" id="IPR051909">
    <property type="entry name" value="MFP_Cation_Efflux"/>
</dbReference>
<dbReference type="InterPro" id="IPR006143">
    <property type="entry name" value="RND_pump_MFP"/>
</dbReference>
<feature type="domain" description="CzcB-like barrel-sandwich hybrid" evidence="5">
    <location>
        <begin position="102"/>
        <end position="254"/>
    </location>
</feature>
<evidence type="ECO:0000313" key="7">
    <source>
        <dbReference type="EMBL" id="MFC3105297.1"/>
    </source>
</evidence>
<evidence type="ECO:0000256" key="3">
    <source>
        <dbReference type="SAM" id="MobiDB-lite"/>
    </source>
</evidence>
<feature type="region of interest" description="Disordered" evidence="3">
    <location>
        <begin position="1"/>
        <end position="63"/>
    </location>
</feature>
<feature type="compositionally biased region" description="Basic and acidic residues" evidence="3">
    <location>
        <begin position="50"/>
        <end position="63"/>
    </location>
</feature>
<reference evidence="8" key="1">
    <citation type="journal article" date="2019" name="Int. J. Syst. Evol. Microbiol.">
        <title>The Global Catalogue of Microorganisms (GCM) 10K type strain sequencing project: providing services to taxonomists for standard genome sequencing and annotation.</title>
        <authorList>
            <consortium name="The Broad Institute Genomics Platform"/>
            <consortium name="The Broad Institute Genome Sequencing Center for Infectious Disease"/>
            <person name="Wu L."/>
            <person name="Ma J."/>
        </authorList>
    </citation>
    <scope>NUCLEOTIDE SEQUENCE [LARGE SCALE GENOMIC DNA]</scope>
    <source>
        <strain evidence="8">KCTC 52640</strain>
    </source>
</reference>
<evidence type="ECO:0000259" key="6">
    <source>
        <dbReference type="Pfam" id="PF25975"/>
    </source>
</evidence>
<evidence type="ECO:0000259" key="4">
    <source>
        <dbReference type="Pfam" id="PF25954"/>
    </source>
</evidence>
<accession>A0ABV7EUS2</accession>
<sequence>MFSPAAVGLAGCSDTRAQPSETAPHDDHADEHDAPETGHSDENEGGAAHTSHEEHDDEDKPDRVHLTLEQRKRLSIEVAEAESGSATAIVTAPATVRFDSDRVARIGPRLSAKVVEVIADLGARVEAGDTVAILDSVELGQAKADYLTAAARYRTRLAAYQRNQKLAGDQIISEAALLESRAAYSQARAEREAARSELELYGMGESAIADISSGKGRPLSRYPLTTPIAGVIQHRDLMPGQSISANETPIQVVDNSHMWVMMEAYESDLERLQTGLPVTLSVRPLPERSFSGTIDWMSQALDEKARTVRIRASVANPDGALRAGMFGSARVTAERGPQYALVPLDALQTIDGQDVVFVPADEDNAFRVVAVTTGAEGDGRVEIRAGLQAGDAVVVAGAFALNSALTAGSRSAAHSH</sequence>
<evidence type="ECO:0000256" key="1">
    <source>
        <dbReference type="ARBA" id="ARBA00009477"/>
    </source>
</evidence>
<evidence type="ECO:0000259" key="5">
    <source>
        <dbReference type="Pfam" id="PF25973"/>
    </source>
</evidence>
<keyword evidence="8" id="KW-1185">Reference proteome</keyword>
<dbReference type="Gene3D" id="2.40.30.170">
    <property type="match status" value="1"/>
</dbReference>
<dbReference type="InterPro" id="IPR058647">
    <property type="entry name" value="BSH_CzcB-like"/>
</dbReference>
<dbReference type="InterPro" id="IPR058649">
    <property type="entry name" value="CzcB_C"/>
</dbReference>
<dbReference type="RefSeq" id="WP_380690856.1">
    <property type="nucleotide sequence ID" value="NZ_JBHRSS010000008.1"/>
</dbReference>
<feature type="domain" description="CusB-like beta-barrel" evidence="4">
    <location>
        <begin position="258"/>
        <end position="334"/>
    </location>
</feature>
<dbReference type="PANTHER" id="PTHR30097:SF4">
    <property type="entry name" value="SLR6042 PROTEIN"/>
    <property type="match status" value="1"/>
</dbReference>